<proteinExistence type="inferred from homology"/>
<dbReference type="OrthoDB" id="2019504at2759"/>
<dbReference type="GO" id="GO:0030688">
    <property type="term" value="C:preribosome, small subunit precursor"/>
    <property type="evidence" value="ECO:0007669"/>
    <property type="project" value="InterPro"/>
</dbReference>
<evidence type="ECO:0000256" key="4">
    <source>
        <dbReference type="ARBA" id="ARBA00023242"/>
    </source>
</evidence>
<keyword evidence="4" id="KW-0539">Nucleus</keyword>
<gene>
    <name evidence="6" type="ORF">DFP72DRAFT_797830</name>
</gene>
<name>A0A8H6IKV7_9AGAR</name>
<dbReference type="PANTHER" id="PTHR13026:SF0">
    <property type="entry name" value="RIBOSOMAL RNA PROCESSING 1B"/>
    <property type="match status" value="1"/>
</dbReference>
<dbReference type="GO" id="GO:0005634">
    <property type="term" value="C:nucleus"/>
    <property type="evidence" value="ECO:0007669"/>
    <property type="project" value="UniProtKB-SubCell"/>
</dbReference>
<dbReference type="Proteomes" id="UP000521943">
    <property type="component" value="Unassembled WGS sequence"/>
</dbReference>
<dbReference type="GO" id="GO:0006364">
    <property type="term" value="P:rRNA processing"/>
    <property type="evidence" value="ECO:0007669"/>
    <property type="project" value="UniProtKB-KW"/>
</dbReference>
<evidence type="ECO:0000313" key="7">
    <source>
        <dbReference type="Proteomes" id="UP000521943"/>
    </source>
</evidence>
<protein>
    <submittedName>
        <fullName evidence="6">Nucleolar protein,Nop52-domain-containing protein</fullName>
    </submittedName>
</protein>
<keyword evidence="7" id="KW-1185">Reference proteome</keyword>
<dbReference type="Pfam" id="PF05997">
    <property type="entry name" value="Nop52"/>
    <property type="match status" value="1"/>
</dbReference>
<sequence length="318" mass="35731">MASASSSSLPLGKVLASTEKKVRDRAIKSLSAFLSENSDNEIPPQEMTKLWKGIFYCFWMSDKPLVQQALASELAELVLTITSNTASIAFLRGFWQTIVREWSGIDQLRLDKYYLLVRRFVNAAFRLLARAKWDTSLCKQYNEVLTAKGGPLCPEDIKVPLGLVYHFADVYLEELNKVQLSASPDSTPTPLLVLLDPLFAFSTQTTSKIAFKRLKTAVLEPLLESISTEGNSDEEEDEDEGERPRKRTRLDEEGTLPGLHRSSCLEDPNQGSLDKATLSKGVRRKIFEVASDPTTRDSNRRQLYTLWKEEGGSDSDDE</sequence>
<evidence type="ECO:0000256" key="5">
    <source>
        <dbReference type="SAM" id="MobiDB-lite"/>
    </source>
</evidence>
<reference evidence="6 7" key="1">
    <citation type="submission" date="2020-07" db="EMBL/GenBank/DDBJ databases">
        <title>Comparative genomics of pyrophilous fungi reveals a link between fire events and developmental genes.</title>
        <authorList>
            <consortium name="DOE Joint Genome Institute"/>
            <person name="Steindorff A.S."/>
            <person name="Carver A."/>
            <person name="Calhoun S."/>
            <person name="Stillman K."/>
            <person name="Liu H."/>
            <person name="Lipzen A."/>
            <person name="Pangilinan J."/>
            <person name="Labutti K."/>
            <person name="Bruns T.D."/>
            <person name="Grigoriev I.V."/>
        </authorList>
    </citation>
    <scope>NUCLEOTIDE SEQUENCE [LARGE SCALE GENOMIC DNA]</scope>
    <source>
        <strain evidence="6 7">CBS 144469</strain>
    </source>
</reference>
<comment type="caution">
    <text evidence="6">The sequence shown here is derived from an EMBL/GenBank/DDBJ whole genome shotgun (WGS) entry which is preliminary data.</text>
</comment>
<dbReference type="EMBL" id="JACGCI010000001">
    <property type="protein sequence ID" value="KAF6766658.1"/>
    <property type="molecule type" value="Genomic_DNA"/>
</dbReference>
<evidence type="ECO:0000313" key="6">
    <source>
        <dbReference type="EMBL" id="KAF6766658.1"/>
    </source>
</evidence>
<organism evidence="6 7">
    <name type="scientific">Ephemerocybe angulata</name>
    <dbReference type="NCBI Taxonomy" id="980116"/>
    <lineage>
        <taxon>Eukaryota</taxon>
        <taxon>Fungi</taxon>
        <taxon>Dikarya</taxon>
        <taxon>Basidiomycota</taxon>
        <taxon>Agaricomycotina</taxon>
        <taxon>Agaricomycetes</taxon>
        <taxon>Agaricomycetidae</taxon>
        <taxon>Agaricales</taxon>
        <taxon>Agaricineae</taxon>
        <taxon>Psathyrellaceae</taxon>
        <taxon>Ephemerocybe</taxon>
    </lineage>
</organism>
<dbReference type="PANTHER" id="PTHR13026">
    <property type="entry name" value="NNP-1 PROTEIN NOVEL NUCLEAR PROTEIN 1 NOP52"/>
    <property type="match status" value="1"/>
</dbReference>
<feature type="compositionally biased region" description="Acidic residues" evidence="5">
    <location>
        <begin position="231"/>
        <end position="241"/>
    </location>
</feature>
<feature type="region of interest" description="Disordered" evidence="5">
    <location>
        <begin position="225"/>
        <end position="318"/>
    </location>
</feature>
<evidence type="ECO:0000256" key="3">
    <source>
        <dbReference type="ARBA" id="ARBA00022552"/>
    </source>
</evidence>
<accession>A0A8H6IKV7</accession>
<evidence type="ECO:0000256" key="2">
    <source>
        <dbReference type="ARBA" id="ARBA00006374"/>
    </source>
</evidence>
<dbReference type="AlphaFoldDB" id="A0A8H6IKV7"/>
<keyword evidence="3" id="KW-0698">rRNA processing</keyword>
<evidence type="ECO:0000256" key="1">
    <source>
        <dbReference type="ARBA" id="ARBA00004123"/>
    </source>
</evidence>
<comment type="subcellular location">
    <subcellularLocation>
        <location evidence="1">Nucleus</location>
    </subcellularLocation>
</comment>
<comment type="similarity">
    <text evidence="2">Belongs to the RRP1 family.</text>
</comment>
<dbReference type="InterPro" id="IPR010301">
    <property type="entry name" value="RRP1"/>
</dbReference>